<evidence type="ECO:0000256" key="2">
    <source>
        <dbReference type="ARBA" id="ARBA00004691"/>
    </source>
</evidence>
<evidence type="ECO:0000256" key="5">
    <source>
        <dbReference type="ARBA" id="ARBA00022679"/>
    </source>
</evidence>
<evidence type="ECO:0000256" key="6">
    <source>
        <dbReference type="ARBA" id="ARBA00022691"/>
    </source>
</evidence>
<dbReference type="FunFam" id="2.40.10.240:FF:000002">
    <property type="entry name" value="S-adenosylmethionine:tRNA ribosyltransferase-isomerase"/>
    <property type="match status" value="1"/>
</dbReference>
<evidence type="ECO:0000256" key="10">
    <source>
        <dbReference type="ARBA" id="ARBA00066503"/>
    </source>
</evidence>
<comment type="catalytic activity">
    <reaction evidence="8 13">
        <text>7-aminomethyl-7-carbaguanosine(34) in tRNA + S-adenosyl-L-methionine = epoxyqueuosine(34) in tRNA + adenine + L-methionine + 2 H(+)</text>
        <dbReference type="Rhea" id="RHEA:32155"/>
        <dbReference type="Rhea" id="RHEA-COMP:10342"/>
        <dbReference type="Rhea" id="RHEA-COMP:18582"/>
        <dbReference type="ChEBI" id="CHEBI:15378"/>
        <dbReference type="ChEBI" id="CHEBI:16708"/>
        <dbReference type="ChEBI" id="CHEBI:57844"/>
        <dbReference type="ChEBI" id="CHEBI:59789"/>
        <dbReference type="ChEBI" id="CHEBI:82833"/>
        <dbReference type="ChEBI" id="CHEBI:194443"/>
        <dbReference type="EC" id="2.4.99.17"/>
    </reaction>
</comment>
<evidence type="ECO:0000313" key="15">
    <source>
        <dbReference type="Proteomes" id="UP000230586"/>
    </source>
</evidence>
<comment type="function">
    <text evidence="13">Transfers and isomerizes the ribose moiety from AdoMet to the 7-aminomethyl group of 7-deazaguanine (preQ1-tRNA) to give epoxyqueuosine (oQ-tRNA).</text>
</comment>
<dbReference type="PANTHER" id="PTHR30307">
    <property type="entry name" value="S-ADENOSYLMETHIONINE:TRNA RIBOSYLTRANSFERASE-ISOMERASE"/>
    <property type="match status" value="1"/>
</dbReference>
<keyword evidence="4 13" id="KW-0963">Cytoplasm</keyword>
<comment type="subcellular location">
    <subcellularLocation>
        <location evidence="1 13">Cytoplasm</location>
    </subcellularLocation>
</comment>
<dbReference type="EC" id="2.4.99.17" evidence="10 13"/>
<gene>
    <name evidence="13" type="primary">queA</name>
    <name evidence="14" type="ORF">COT27_00580</name>
</gene>
<evidence type="ECO:0000256" key="11">
    <source>
        <dbReference type="ARBA" id="ARBA00069325"/>
    </source>
</evidence>
<dbReference type="FunFam" id="3.40.1780.10:FF:000001">
    <property type="entry name" value="S-adenosylmethionine:tRNA ribosyltransferase-isomerase"/>
    <property type="match status" value="1"/>
</dbReference>
<dbReference type="InterPro" id="IPR036100">
    <property type="entry name" value="QueA_sf"/>
</dbReference>
<dbReference type="GO" id="GO:0005737">
    <property type="term" value="C:cytoplasm"/>
    <property type="evidence" value="ECO:0007669"/>
    <property type="project" value="UniProtKB-SubCell"/>
</dbReference>
<keyword evidence="5 13" id="KW-0808">Transferase</keyword>
<dbReference type="EMBL" id="PEXX01000011">
    <property type="protein sequence ID" value="PIU10927.1"/>
    <property type="molecule type" value="Genomic_DNA"/>
</dbReference>
<accession>A0A2M6XTG3</accession>
<keyword evidence="7 13" id="KW-0671">Queuosine biosynthesis</keyword>
<evidence type="ECO:0000256" key="12">
    <source>
        <dbReference type="ARBA" id="ARBA00076160"/>
    </source>
</evidence>
<dbReference type="Proteomes" id="UP000230586">
    <property type="component" value="Unassembled WGS sequence"/>
</dbReference>
<evidence type="ECO:0000256" key="7">
    <source>
        <dbReference type="ARBA" id="ARBA00022785"/>
    </source>
</evidence>
<dbReference type="UniPathway" id="UPA00392"/>
<dbReference type="NCBIfam" id="TIGR00113">
    <property type="entry name" value="queA"/>
    <property type="match status" value="1"/>
</dbReference>
<keyword evidence="14" id="KW-0413">Isomerase</keyword>
<dbReference type="Gene3D" id="3.40.1780.10">
    <property type="entry name" value="QueA-like"/>
    <property type="match status" value="1"/>
</dbReference>
<evidence type="ECO:0000256" key="3">
    <source>
        <dbReference type="ARBA" id="ARBA00011245"/>
    </source>
</evidence>
<dbReference type="SUPFAM" id="SSF111337">
    <property type="entry name" value="QueA-like"/>
    <property type="match status" value="1"/>
</dbReference>
<reference evidence="15" key="1">
    <citation type="submission" date="2017-09" db="EMBL/GenBank/DDBJ databases">
        <title>Depth-based differentiation of microbial function through sediment-hosted aquifers and enrichment of novel symbionts in the deep terrestrial subsurface.</title>
        <authorList>
            <person name="Probst A.J."/>
            <person name="Ladd B."/>
            <person name="Jarett J.K."/>
            <person name="Geller-Mcgrath D.E."/>
            <person name="Sieber C.M.K."/>
            <person name="Emerson J.B."/>
            <person name="Anantharaman K."/>
            <person name="Thomas B.C."/>
            <person name="Malmstrom R."/>
            <person name="Stieglmeier M."/>
            <person name="Klingl A."/>
            <person name="Woyke T."/>
            <person name="Ryan C.M."/>
            <person name="Banfield J.F."/>
        </authorList>
    </citation>
    <scope>NUCLEOTIDE SEQUENCE [LARGE SCALE GENOMIC DNA]</scope>
</reference>
<protein>
    <recommendedName>
        <fullName evidence="11 13">S-adenosylmethionine:tRNA ribosyltransferase-isomerase</fullName>
        <ecNumber evidence="10 13">2.4.99.17</ecNumber>
    </recommendedName>
    <alternativeName>
        <fullName evidence="12 13">Queuosine biosynthesis protein QueA</fullName>
    </alternativeName>
</protein>
<dbReference type="Gene3D" id="2.40.10.240">
    <property type="entry name" value="QueA-like"/>
    <property type="match status" value="1"/>
</dbReference>
<dbReference type="InterPro" id="IPR003699">
    <property type="entry name" value="QueA"/>
</dbReference>
<comment type="subunit">
    <text evidence="3 13">Monomer.</text>
</comment>
<dbReference type="PANTHER" id="PTHR30307:SF0">
    <property type="entry name" value="S-ADENOSYLMETHIONINE:TRNA RIBOSYLTRANSFERASE-ISOMERASE"/>
    <property type="match status" value="1"/>
</dbReference>
<keyword evidence="6 13" id="KW-0949">S-adenosyl-L-methionine</keyword>
<evidence type="ECO:0000256" key="8">
    <source>
        <dbReference type="ARBA" id="ARBA00052751"/>
    </source>
</evidence>
<organism evidence="14 15">
    <name type="scientific">Candidatus Kuenenbacteria bacterium CG08_land_8_20_14_0_20_37_23</name>
    <dbReference type="NCBI Taxonomy" id="1974617"/>
    <lineage>
        <taxon>Bacteria</taxon>
        <taxon>Candidatus Kueneniibacteriota</taxon>
    </lineage>
</organism>
<evidence type="ECO:0000256" key="4">
    <source>
        <dbReference type="ARBA" id="ARBA00022490"/>
    </source>
</evidence>
<dbReference type="GO" id="GO:0008616">
    <property type="term" value="P:tRNA queuosine(34) biosynthetic process"/>
    <property type="evidence" value="ECO:0007669"/>
    <property type="project" value="UniProtKB-UniRule"/>
</dbReference>
<dbReference type="InterPro" id="IPR042118">
    <property type="entry name" value="QueA_dom1"/>
</dbReference>
<comment type="caution">
    <text evidence="14">The sequence shown here is derived from an EMBL/GenBank/DDBJ whole genome shotgun (WGS) entry which is preliminary data.</text>
</comment>
<evidence type="ECO:0000256" key="9">
    <source>
        <dbReference type="ARBA" id="ARBA00061210"/>
    </source>
</evidence>
<dbReference type="GO" id="GO:0051075">
    <property type="term" value="F:S-adenosylmethionine:tRNA ribosyltransferase-isomerase activity"/>
    <property type="evidence" value="ECO:0007669"/>
    <property type="project" value="UniProtKB-EC"/>
</dbReference>
<name>A0A2M6XTG3_9BACT</name>
<dbReference type="NCBIfam" id="NF001140">
    <property type="entry name" value="PRK00147.1"/>
    <property type="match status" value="1"/>
</dbReference>
<dbReference type="HAMAP" id="MF_00113">
    <property type="entry name" value="QueA"/>
    <property type="match status" value="1"/>
</dbReference>
<proteinExistence type="inferred from homology"/>
<sequence length="342" mass="39264">MKLKLFNYYLPKNFIAQTPIKPRDKSRLLVVDKKTKKLTHDNFFNLNKYLTSNDVLIFNDSKVFPARLIMRKPTGGKIEVFLLHKIKNNCWEVLLNKKITAGNLQVMACDRQLKCKIIKHLSNGNWLAKFNYSGKKFDDIVDRIGETPLPPYIKTKDSKKIRQAYQTIFAAKKGSVAAPTAGLHFTKNLLAKLKKKGVKMEFITLHVGLGTFQPVKVQMIEQHRMYSELAELDPATAERLNAYKKQGQRIVAVGTTACRALEALANQKSRLKAGAKWVNIFIYPPYKFKFVDSLITNFHLPKSTLLMLVSALAGRKLILNIYRKAIRQKYRFYSFGDGMFIR</sequence>
<dbReference type="Pfam" id="PF02547">
    <property type="entry name" value="Queuosine_synth"/>
    <property type="match status" value="1"/>
</dbReference>
<evidence type="ECO:0000313" key="14">
    <source>
        <dbReference type="EMBL" id="PIU10927.1"/>
    </source>
</evidence>
<evidence type="ECO:0000256" key="1">
    <source>
        <dbReference type="ARBA" id="ARBA00004496"/>
    </source>
</evidence>
<evidence type="ECO:0000256" key="13">
    <source>
        <dbReference type="HAMAP-Rule" id="MF_00113"/>
    </source>
</evidence>
<comment type="similarity">
    <text evidence="9 13">Belongs to the QueA family.</text>
</comment>
<comment type="pathway">
    <text evidence="2 13">tRNA modification; tRNA-queuosine biosynthesis.</text>
</comment>
<dbReference type="InterPro" id="IPR042119">
    <property type="entry name" value="QueA_dom2"/>
</dbReference>
<dbReference type="AlphaFoldDB" id="A0A2M6XTG3"/>